<dbReference type="SUPFAM" id="SSF52833">
    <property type="entry name" value="Thioredoxin-like"/>
    <property type="match status" value="2"/>
</dbReference>
<dbReference type="EMBL" id="CAXHTB010000004">
    <property type="protein sequence ID" value="CAL0305877.1"/>
    <property type="molecule type" value="Genomic_DNA"/>
</dbReference>
<sequence length="380" mass="42586">MAPKFTISIVMLLLQSQLLILFKSGAADYIPPAKSDGFGYKTHSINLDSILIEAFYDPLCPDSRDSWPPLKKALHHYGHRVSLLVHLLPLPYHDNAFVASRALHIVNELNTSATYPLLEWFFENQDKFYNAPTRNLSRASIVEEIVKSATEVVGNSHYSSIKNGFNDSNTDLLTRVSFKYAASRGVYGTPFFYVNGFLLPDNGASVDYNAWRKVLDPLVGAKKKGVKNEESLHFFLEMDSSSVLEMYHDNAFVASRALHIVNGLNTSATYPLLEWFFKNQEKFYNAPTRNLSRASIVKEIVKSATEVVGKSHYKSIKNGFNDTNTDLLTRVSFKYAASRGVYGTPFFYVNGFLLPDTGASVNYTAWRKVLDSLVGAKKGV</sequence>
<evidence type="ECO:0000313" key="3">
    <source>
        <dbReference type="Proteomes" id="UP001497480"/>
    </source>
</evidence>
<proteinExistence type="predicted"/>
<dbReference type="PANTHER" id="PTHR33875:SF2">
    <property type="entry name" value="ACR183CP"/>
    <property type="match status" value="1"/>
</dbReference>
<feature type="chain" id="PRO_5043931675" description="Thioredoxin-like fold domain-containing protein" evidence="1">
    <location>
        <begin position="28"/>
        <end position="380"/>
    </location>
</feature>
<feature type="signal peptide" evidence="1">
    <location>
        <begin position="1"/>
        <end position="27"/>
    </location>
</feature>
<keyword evidence="1" id="KW-0732">Signal</keyword>
<evidence type="ECO:0008006" key="4">
    <source>
        <dbReference type="Google" id="ProtNLM"/>
    </source>
</evidence>
<keyword evidence="3" id="KW-1185">Reference proteome</keyword>
<evidence type="ECO:0000256" key="1">
    <source>
        <dbReference type="SAM" id="SignalP"/>
    </source>
</evidence>
<dbReference type="Proteomes" id="UP001497480">
    <property type="component" value="Unassembled WGS sequence"/>
</dbReference>
<protein>
    <recommendedName>
        <fullName evidence="4">Thioredoxin-like fold domain-containing protein</fullName>
    </recommendedName>
</protein>
<dbReference type="AlphaFoldDB" id="A0AAV1WAI7"/>
<dbReference type="PANTHER" id="PTHR33875">
    <property type="entry name" value="OS09G0542200 PROTEIN"/>
    <property type="match status" value="1"/>
</dbReference>
<comment type="caution">
    <text evidence="2">The sequence shown here is derived from an EMBL/GenBank/DDBJ whole genome shotgun (WGS) entry which is preliminary data.</text>
</comment>
<accession>A0AAV1WAI7</accession>
<dbReference type="CDD" id="cd02972">
    <property type="entry name" value="DsbA_family"/>
    <property type="match status" value="1"/>
</dbReference>
<dbReference type="InterPro" id="IPR036249">
    <property type="entry name" value="Thioredoxin-like_sf"/>
</dbReference>
<name>A0AAV1WAI7_LUPLU</name>
<organism evidence="2 3">
    <name type="scientific">Lupinus luteus</name>
    <name type="common">European yellow lupine</name>
    <dbReference type="NCBI Taxonomy" id="3873"/>
    <lineage>
        <taxon>Eukaryota</taxon>
        <taxon>Viridiplantae</taxon>
        <taxon>Streptophyta</taxon>
        <taxon>Embryophyta</taxon>
        <taxon>Tracheophyta</taxon>
        <taxon>Spermatophyta</taxon>
        <taxon>Magnoliopsida</taxon>
        <taxon>eudicotyledons</taxon>
        <taxon>Gunneridae</taxon>
        <taxon>Pentapetalae</taxon>
        <taxon>rosids</taxon>
        <taxon>fabids</taxon>
        <taxon>Fabales</taxon>
        <taxon>Fabaceae</taxon>
        <taxon>Papilionoideae</taxon>
        <taxon>50 kb inversion clade</taxon>
        <taxon>genistoids sensu lato</taxon>
        <taxon>core genistoids</taxon>
        <taxon>Genisteae</taxon>
        <taxon>Lupinus</taxon>
    </lineage>
</organism>
<gene>
    <name evidence="2" type="ORF">LLUT_LOCUS6937</name>
</gene>
<evidence type="ECO:0000313" key="2">
    <source>
        <dbReference type="EMBL" id="CAL0305877.1"/>
    </source>
</evidence>
<dbReference type="Gene3D" id="3.40.30.10">
    <property type="entry name" value="Glutaredoxin"/>
    <property type="match status" value="2"/>
</dbReference>
<reference evidence="2 3" key="1">
    <citation type="submission" date="2024-03" db="EMBL/GenBank/DDBJ databases">
        <authorList>
            <person name="Martinez-Hernandez J."/>
        </authorList>
    </citation>
    <scope>NUCLEOTIDE SEQUENCE [LARGE SCALE GENOMIC DNA]</scope>
</reference>